<protein>
    <submittedName>
        <fullName evidence="1">YqjF family protein</fullName>
    </submittedName>
</protein>
<dbReference type="SUPFAM" id="SSF160104">
    <property type="entry name" value="Acetoacetate decarboxylase-like"/>
    <property type="match status" value="1"/>
</dbReference>
<dbReference type="InterPro" id="IPR018644">
    <property type="entry name" value="DUF2071"/>
</dbReference>
<dbReference type="Proteomes" id="UP001596494">
    <property type="component" value="Unassembled WGS sequence"/>
</dbReference>
<dbReference type="EMBL" id="JBHTBY010000017">
    <property type="protein sequence ID" value="MFC7322577.1"/>
    <property type="molecule type" value="Genomic_DNA"/>
</dbReference>
<evidence type="ECO:0000313" key="1">
    <source>
        <dbReference type="EMBL" id="MFC7322577.1"/>
    </source>
</evidence>
<organism evidence="1 2">
    <name type="scientific">Halobacillus campisalis</name>
    <dbReference type="NCBI Taxonomy" id="435909"/>
    <lineage>
        <taxon>Bacteria</taxon>
        <taxon>Bacillati</taxon>
        <taxon>Bacillota</taxon>
        <taxon>Bacilli</taxon>
        <taxon>Bacillales</taxon>
        <taxon>Bacillaceae</taxon>
        <taxon>Halobacillus</taxon>
    </lineage>
</organism>
<dbReference type="Pfam" id="PF09844">
    <property type="entry name" value="DUF2071"/>
    <property type="match status" value="1"/>
</dbReference>
<reference evidence="2" key="1">
    <citation type="journal article" date="2019" name="Int. J. Syst. Evol. Microbiol.">
        <title>The Global Catalogue of Microorganisms (GCM) 10K type strain sequencing project: providing services to taxonomists for standard genome sequencing and annotation.</title>
        <authorList>
            <consortium name="The Broad Institute Genomics Platform"/>
            <consortium name="The Broad Institute Genome Sequencing Center for Infectious Disease"/>
            <person name="Wu L."/>
            <person name="Ma J."/>
        </authorList>
    </citation>
    <scope>NUCLEOTIDE SEQUENCE [LARGE SCALE GENOMIC DNA]</scope>
    <source>
        <strain evidence="2">CCUG 73951</strain>
    </source>
</reference>
<dbReference type="InterPro" id="IPR023375">
    <property type="entry name" value="ADC_dom_sf"/>
</dbReference>
<gene>
    <name evidence="1" type="ORF">ACFQMN_17065</name>
</gene>
<proteinExistence type="predicted"/>
<dbReference type="PANTHER" id="PTHR39186:SF1">
    <property type="entry name" value="DUF2071 DOMAIN-CONTAINING PROTEIN"/>
    <property type="match status" value="1"/>
</dbReference>
<name>A0ABW2K8J7_9BACI</name>
<dbReference type="Gene3D" id="2.40.400.10">
    <property type="entry name" value="Acetoacetate decarboxylase-like"/>
    <property type="match status" value="1"/>
</dbReference>
<comment type="caution">
    <text evidence="1">The sequence shown here is derived from an EMBL/GenBank/DDBJ whole genome shotgun (WGS) entry which is preliminary data.</text>
</comment>
<evidence type="ECO:0000313" key="2">
    <source>
        <dbReference type="Proteomes" id="UP001596494"/>
    </source>
</evidence>
<accession>A0ABW2K8J7</accession>
<keyword evidence="2" id="KW-1185">Reference proteome</keyword>
<sequence length="245" mass="28622">MHVHLADDTKRKGTLMTTGNWVMTQKWENLLFIHIPVREEILKSYIPDGLELDVHEGEAWLSIIPFEVTDMRIRNLPSVPGLRSFLELNVRTYVKRDGVPGVYFFSLDADKKLAVIGARLTTLPYYYANMKMERVGNTISFFSKRKGKSLAEFQGEYRPVGELYVPKQGSLDHFLVERYYCWSAFGKMFIEVGIYHRPWKLQNAEVEIQVDHMAPFSFVKEFGRKPFFKFSPSLRALIWPVKFIK</sequence>
<dbReference type="RefSeq" id="WP_289214954.1">
    <property type="nucleotide sequence ID" value="NZ_JAPVRC010000002.1"/>
</dbReference>
<dbReference type="PANTHER" id="PTHR39186">
    <property type="entry name" value="DUF2071 FAMILY PROTEIN"/>
    <property type="match status" value="1"/>
</dbReference>